<proteinExistence type="predicted"/>
<dbReference type="Proteomes" id="UP000231453">
    <property type="component" value="Unassembled WGS sequence"/>
</dbReference>
<evidence type="ECO:0000256" key="1">
    <source>
        <dbReference type="SAM" id="MobiDB-lite"/>
    </source>
</evidence>
<reference evidence="3" key="1">
    <citation type="submission" date="2017-09" db="EMBL/GenBank/DDBJ databases">
        <title>Depth-based differentiation of microbial function through sediment-hosted aquifers and enrichment of novel symbionts in the deep terrestrial subsurface.</title>
        <authorList>
            <person name="Probst A.J."/>
            <person name="Ladd B."/>
            <person name="Jarett J.K."/>
            <person name="Geller-Mcgrath D.E."/>
            <person name="Sieber C.M.K."/>
            <person name="Emerson J.B."/>
            <person name="Anantharaman K."/>
            <person name="Thomas B.C."/>
            <person name="Malmstrom R."/>
            <person name="Stieglmeier M."/>
            <person name="Klingl A."/>
            <person name="Woyke T."/>
            <person name="Ryan C.M."/>
            <person name="Banfield J.F."/>
        </authorList>
    </citation>
    <scope>NUCLEOTIDE SEQUENCE [LARGE SCALE GENOMIC DNA]</scope>
</reference>
<dbReference type="AlphaFoldDB" id="A0A2M7V8E9"/>
<comment type="caution">
    <text evidence="2">The sequence shown here is derived from an EMBL/GenBank/DDBJ whole genome shotgun (WGS) entry which is preliminary data.</text>
</comment>
<accession>A0A2M7V8E9</accession>
<evidence type="ECO:0000313" key="2">
    <source>
        <dbReference type="EMBL" id="PIZ95085.1"/>
    </source>
</evidence>
<evidence type="ECO:0000313" key="3">
    <source>
        <dbReference type="Proteomes" id="UP000231453"/>
    </source>
</evidence>
<name>A0A2M7V8E9_9BACT</name>
<dbReference type="EMBL" id="PFPL01000064">
    <property type="protein sequence ID" value="PIZ95085.1"/>
    <property type="molecule type" value="Genomic_DNA"/>
</dbReference>
<organism evidence="2 3">
    <name type="scientific">Candidatus Magasanikbacteria bacterium CG_4_10_14_0_2_um_filter_33_14</name>
    <dbReference type="NCBI Taxonomy" id="1974636"/>
    <lineage>
        <taxon>Bacteria</taxon>
        <taxon>Candidatus Magasanikiibacteriota</taxon>
    </lineage>
</organism>
<sequence>MSEEKFFSNPEAYLERTQEKRAVWGEWENPEILGHVFVFCTEKKQSEGSDEKTGMSLSDIKETEMSFLKRKIDKDEIFSEDWLIEKLSDIKNLEDLLTKSGIEIDKTPTDTEPLSVLATKRIIELISNTSTRKELSNLLSDDLFYEIVKRHNQEIQEKDRKLKEKITEYLLPNFLQKLPDFAKKHNITLNIENVKKLSENIIFKIYDPMFEDSSEKHGDYSSSRHMVRISALIPDEEIEDFFVHEMFHAISGRRERKELDDTEIKLSDVTKVGLGLVSRKEKKADVEYLVWLNEAVTEYLTILFLEKESFSYYVYDIKLLQLLLNNIKGLNPEDFFNAYFENFEKKNKQEFDHYTPATKNLFKKLGKGFLMQLDYLIKKKSNIERNLIDQQLYAYFEKFKDNLQSSIKKEIDFENIIKKASSEGILQKLFGVKNFGGDIPPPHKKPKILASGKYKNKKTP</sequence>
<feature type="region of interest" description="Disordered" evidence="1">
    <location>
        <begin position="437"/>
        <end position="460"/>
    </location>
</feature>
<gene>
    <name evidence="2" type="ORF">COX80_05090</name>
</gene>
<protein>
    <submittedName>
        <fullName evidence="2">Uncharacterized protein</fullName>
    </submittedName>
</protein>